<dbReference type="GO" id="GO:0005507">
    <property type="term" value="F:copper ion binding"/>
    <property type="evidence" value="ECO:0007669"/>
    <property type="project" value="TreeGrafter"/>
</dbReference>
<keyword evidence="4" id="KW-1185">Reference proteome</keyword>
<evidence type="ECO:0000256" key="1">
    <source>
        <dbReference type="ARBA" id="ARBA00007768"/>
    </source>
</evidence>
<gene>
    <name evidence="3" type="ORF">RF55_7746</name>
</gene>
<dbReference type="Pfam" id="PF03932">
    <property type="entry name" value="CutC"/>
    <property type="match status" value="1"/>
</dbReference>
<comment type="similarity">
    <text evidence="1">Belongs to the CutC family.</text>
</comment>
<dbReference type="FunFam" id="3.20.20.380:FF:000001">
    <property type="entry name" value="Copper homeostasis protein CutC"/>
    <property type="match status" value="1"/>
</dbReference>
<dbReference type="EMBL" id="LBMM01004560">
    <property type="protein sequence ID" value="KMQ92292.1"/>
    <property type="molecule type" value="Genomic_DNA"/>
</dbReference>
<dbReference type="AlphaFoldDB" id="A0A0J7KPL7"/>
<protein>
    <recommendedName>
        <fullName evidence="2">Copper homeostasis protein cutC homolog</fullName>
    </recommendedName>
</protein>
<reference evidence="3 4" key="1">
    <citation type="submission" date="2015-04" db="EMBL/GenBank/DDBJ databases">
        <title>Lasius niger genome sequencing.</title>
        <authorList>
            <person name="Konorov E.A."/>
            <person name="Nikitin M.A."/>
            <person name="Kirill M.V."/>
            <person name="Chang P."/>
        </authorList>
    </citation>
    <scope>NUCLEOTIDE SEQUENCE [LARGE SCALE GENOMIC DNA]</scope>
    <source>
        <tissue evidence="3">Whole</tissue>
    </source>
</reference>
<accession>A0A0J7KPL7</accession>
<organism evidence="3 4">
    <name type="scientific">Lasius niger</name>
    <name type="common">Black garden ant</name>
    <dbReference type="NCBI Taxonomy" id="67767"/>
    <lineage>
        <taxon>Eukaryota</taxon>
        <taxon>Metazoa</taxon>
        <taxon>Ecdysozoa</taxon>
        <taxon>Arthropoda</taxon>
        <taxon>Hexapoda</taxon>
        <taxon>Insecta</taxon>
        <taxon>Pterygota</taxon>
        <taxon>Neoptera</taxon>
        <taxon>Endopterygota</taxon>
        <taxon>Hymenoptera</taxon>
        <taxon>Apocrita</taxon>
        <taxon>Aculeata</taxon>
        <taxon>Formicoidea</taxon>
        <taxon>Formicidae</taxon>
        <taxon>Formicinae</taxon>
        <taxon>Lasius</taxon>
        <taxon>Lasius</taxon>
    </lineage>
</organism>
<name>A0A0J7KPL7_LASNI</name>
<dbReference type="InterPro" id="IPR036822">
    <property type="entry name" value="CutC-like_dom_sf"/>
</dbReference>
<evidence type="ECO:0000313" key="4">
    <source>
        <dbReference type="Proteomes" id="UP000036403"/>
    </source>
</evidence>
<proteinExistence type="inferred from homology"/>
<dbReference type="PaxDb" id="67767-A0A0J7KPL7"/>
<dbReference type="InterPro" id="IPR005627">
    <property type="entry name" value="CutC-like"/>
</dbReference>
<evidence type="ECO:0000313" key="3">
    <source>
        <dbReference type="EMBL" id="KMQ92292.1"/>
    </source>
</evidence>
<dbReference type="STRING" id="67767.A0A0J7KPL7"/>
<dbReference type="PANTHER" id="PTHR12598:SF0">
    <property type="entry name" value="COPPER HOMEOSTASIS PROTEIN CUTC HOMOLOG"/>
    <property type="match status" value="1"/>
</dbReference>
<comment type="caution">
    <text evidence="3">The sequence shown here is derived from an EMBL/GenBank/DDBJ whole genome shotgun (WGS) entry which is preliminary data.</text>
</comment>
<dbReference type="Gene3D" id="3.20.20.380">
    <property type="entry name" value="Copper homeostasis (CutC) domain"/>
    <property type="match status" value="1"/>
</dbReference>
<dbReference type="PANTHER" id="PTHR12598">
    <property type="entry name" value="COPPER HOMEOSTASIS PROTEIN CUTC"/>
    <property type="match status" value="1"/>
</dbReference>
<evidence type="ECO:0000256" key="2">
    <source>
        <dbReference type="ARBA" id="ARBA00019014"/>
    </source>
</evidence>
<dbReference type="SUPFAM" id="SSF110395">
    <property type="entry name" value="CutC-like"/>
    <property type="match status" value="1"/>
</dbReference>
<dbReference type="OrthoDB" id="7392499at2759"/>
<dbReference type="HAMAP" id="MF_00795">
    <property type="entry name" value="CutC"/>
    <property type="match status" value="1"/>
</dbReference>
<dbReference type="Proteomes" id="UP000036403">
    <property type="component" value="Unassembled WGS sequence"/>
</dbReference>
<sequence>MEICVDSLESARNAVEGGASRLEICSALSEGGLTPSPGLIKQIRSFATIPLYAMIRIRGGDFVYTTEEIDAMLHDLMILKDHHANGFVFGALTSDCEIDTVACEKIISAARPLPVTFSRAFDLTSDPVKSMQVLADLGFQRILTSGQSNSALEGLELIKTLIQKTQKLIIMPGAGITKDNIRKIMESGAKEFHASAKRRKMVTYGANRVRLGVNENDFINVTDRELVMELVDIVDEMNALSCEK</sequence>